<reference evidence="1" key="1">
    <citation type="journal article" date="2021" name="New Phytol.">
        <title>Evolutionary innovations through gain and loss of genes in the ectomycorrhizal Boletales.</title>
        <authorList>
            <person name="Wu G."/>
            <person name="Miyauchi S."/>
            <person name="Morin E."/>
            <person name="Kuo A."/>
            <person name="Drula E."/>
            <person name="Varga T."/>
            <person name="Kohler A."/>
            <person name="Feng B."/>
            <person name="Cao Y."/>
            <person name="Lipzen A."/>
            <person name="Daum C."/>
            <person name="Hundley H."/>
            <person name="Pangilinan J."/>
            <person name="Johnson J."/>
            <person name="Barry K."/>
            <person name="LaButti K."/>
            <person name="Ng V."/>
            <person name="Ahrendt S."/>
            <person name="Min B."/>
            <person name="Choi I.G."/>
            <person name="Park H."/>
            <person name="Plett J.M."/>
            <person name="Magnuson J."/>
            <person name="Spatafora J.W."/>
            <person name="Nagy L.G."/>
            <person name="Henrissat B."/>
            <person name="Grigoriev I.V."/>
            <person name="Yang Z.L."/>
            <person name="Xu J."/>
            <person name="Martin F.M."/>
        </authorList>
    </citation>
    <scope>NUCLEOTIDE SEQUENCE</scope>
    <source>
        <strain evidence="1">KKN 215</strain>
    </source>
</reference>
<organism evidence="1 2">
    <name type="scientific">Cristinia sonorae</name>
    <dbReference type="NCBI Taxonomy" id="1940300"/>
    <lineage>
        <taxon>Eukaryota</taxon>
        <taxon>Fungi</taxon>
        <taxon>Dikarya</taxon>
        <taxon>Basidiomycota</taxon>
        <taxon>Agaricomycotina</taxon>
        <taxon>Agaricomycetes</taxon>
        <taxon>Agaricomycetidae</taxon>
        <taxon>Agaricales</taxon>
        <taxon>Pleurotineae</taxon>
        <taxon>Stephanosporaceae</taxon>
        <taxon>Cristinia</taxon>
    </lineage>
</organism>
<name>A0A8K0UGG6_9AGAR</name>
<dbReference type="Proteomes" id="UP000813824">
    <property type="component" value="Unassembled WGS sequence"/>
</dbReference>
<dbReference type="OrthoDB" id="3263050at2759"/>
<evidence type="ECO:0000313" key="2">
    <source>
        <dbReference type="Proteomes" id="UP000813824"/>
    </source>
</evidence>
<dbReference type="EMBL" id="JAEVFJ010000055">
    <property type="protein sequence ID" value="KAH8079828.1"/>
    <property type="molecule type" value="Genomic_DNA"/>
</dbReference>
<accession>A0A8K0UGG6</accession>
<evidence type="ECO:0000313" key="1">
    <source>
        <dbReference type="EMBL" id="KAH8079828.1"/>
    </source>
</evidence>
<gene>
    <name evidence="1" type="ORF">BXZ70DRAFT_901552</name>
</gene>
<keyword evidence="2" id="KW-1185">Reference proteome</keyword>
<dbReference type="AlphaFoldDB" id="A0A8K0UGG6"/>
<proteinExistence type="predicted"/>
<evidence type="ECO:0008006" key="3">
    <source>
        <dbReference type="Google" id="ProtNLM"/>
    </source>
</evidence>
<comment type="caution">
    <text evidence="1">The sequence shown here is derived from an EMBL/GenBank/DDBJ whole genome shotgun (WGS) entry which is preliminary data.</text>
</comment>
<sequence>MHNLASIPQEVLEQIAYFVATQDDIGPPSALLPLLSVNRKISSLLSASANPHLYARIFHHLFDTEAAARRMKPKDLSTVAMCEELQRRCILLKRIRDKLDSKYAPGSEGEEKEELSKVLWMSYLMMLENDGKNERQLREYAGIDAWLKQFWFDKTGSSRVMYAIRKDEWPANHENVSLGMWLFWLLLRPDDYMEDDLKFREATGILKIVALGAHNYPLSFPSWVEYIPRQLKPPTVIRHFNANLNLVIPAPSTPAILSYLTLANKLSVSWESINYMKPLAPTLASGKERRDSHEWDTEWARTTNFGDPKIALGNTLTGAFEPGTLEGVWEGLFTYTEFTAYAALLSGAPPATLQRSLVAQHRQTWKLREYHLYYDEDEGKDEEDVDVDLVMRPLKPGNPARAYIPAGTEIREGPTSVEIVEAGRKEPLVYHSIASRVKHQSGARVKDVFITGEGHSAWGQFNLLGRIRPSDGLLSLSKEYVDGDRGKWLYRGYLIGNGSGNLAGRWRDTLTLPHVAGYEGCFVMSRRG</sequence>
<protein>
    <recommendedName>
        <fullName evidence="3">F-box domain-containing protein</fullName>
    </recommendedName>
</protein>